<evidence type="ECO:0000256" key="5">
    <source>
        <dbReference type="ARBA" id="ARBA00022840"/>
    </source>
</evidence>
<evidence type="ECO:0000259" key="10">
    <source>
        <dbReference type="PROSITE" id="PS50862"/>
    </source>
</evidence>
<dbReference type="PANTHER" id="PTHR11476:SF7">
    <property type="entry name" value="HISTIDINE--TRNA LIGASE"/>
    <property type="match status" value="1"/>
</dbReference>
<evidence type="ECO:0000256" key="1">
    <source>
        <dbReference type="ARBA" id="ARBA00008226"/>
    </source>
</evidence>
<dbReference type="PIRSF" id="PIRSF001549">
    <property type="entry name" value="His-tRNA_synth"/>
    <property type="match status" value="1"/>
</dbReference>
<dbReference type="Proteomes" id="UP001174909">
    <property type="component" value="Unassembled WGS sequence"/>
</dbReference>
<feature type="binding site" evidence="9">
    <location>
        <position position="288"/>
    </location>
    <ligand>
        <name>L-histidine</name>
        <dbReference type="ChEBI" id="CHEBI:57595"/>
    </ligand>
</feature>
<comment type="similarity">
    <text evidence="1">Belongs to the class-II aminoacyl-tRNA synthetase family.</text>
</comment>
<dbReference type="SUPFAM" id="SSF52954">
    <property type="entry name" value="Class II aaRS ABD-related"/>
    <property type="match status" value="1"/>
</dbReference>
<proteinExistence type="inferred from homology"/>
<comment type="caution">
    <text evidence="11">The sequence shown here is derived from an EMBL/GenBank/DDBJ whole genome shotgun (WGS) entry which is preliminary data.</text>
</comment>
<feature type="domain" description="Aminoacyl-transfer RNA synthetases class-II family profile" evidence="10">
    <location>
        <begin position="27"/>
        <end position="353"/>
    </location>
</feature>
<dbReference type="Pfam" id="PF13393">
    <property type="entry name" value="tRNA-synt_His"/>
    <property type="match status" value="1"/>
</dbReference>
<dbReference type="PROSITE" id="PS50862">
    <property type="entry name" value="AA_TRNA_LIGASE_II"/>
    <property type="match status" value="1"/>
</dbReference>
<evidence type="ECO:0000256" key="2">
    <source>
        <dbReference type="ARBA" id="ARBA00012815"/>
    </source>
</evidence>
<evidence type="ECO:0000256" key="4">
    <source>
        <dbReference type="ARBA" id="ARBA00022741"/>
    </source>
</evidence>
<evidence type="ECO:0000313" key="11">
    <source>
        <dbReference type="EMBL" id="CAI8015702.1"/>
    </source>
</evidence>
<keyword evidence="4" id="KW-0547">Nucleotide-binding</keyword>
<evidence type="ECO:0000256" key="9">
    <source>
        <dbReference type="PIRSR" id="PIRSR001549-1"/>
    </source>
</evidence>
<feature type="binding site" evidence="9">
    <location>
        <position position="122"/>
    </location>
    <ligand>
        <name>L-histidine</name>
        <dbReference type="ChEBI" id="CHEBI:57595"/>
    </ligand>
</feature>
<keyword evidence="5" id="KW-0067">ATP-binding</keyword>
<dbReference type="GO" id="GO:0005737">
    <property type="term" value="C:cytoplasm"/>
    <property type="evidence" value="ECO:0007669"/>
    <property type="project" value="InterPro"/>
</dbReference>
<evidence type="ECO:0000256" key="6">
    <source>
        <dbReference type="ARBA" id="ARBA00022917"/>
    </source>
</evidence>
<name>A0AA35WJ56_GEOBA</name>
<dbReference type="InterPro" id="IPR045864">
    <property type="entry name" value="aa-tRNA-synth_II/BPL/LPL"/>
</dbReference>
<dbReference type="InterPro" id="IPR004154">
    <property type="entry name" value="Anticodon-bd"/>
</dbReference>
<dbReference type="Gene3D" id="3.30.930.10">
    <property type="entry name" value="Bira Bifunctional Protein, Domain 2"/>
    <property type="match status" value="1"/>
</dbReference>
<keyword evidence="7" id="KW-0030">Aminoacyl-tRNA synthetase</keyword>
<dbReference type="Gene3D" id="3.40.50.800">
    <property type="entry name" value="Anticodon-binding domain"/>
    <property type="match status" value="1"/>
</dbReference>
<feature type="binding site" evidence="9">
    <location>
        <position position="136"/>
    </location>
    <ligand>
        <name>L-histidine</name>
        <dbReference type="ChEBI" id="CHEBI:57595"/>
    </ligand>
</feature>
<organism evidence="11 12">
    <name type="scientific">Geodia barretti</name>
    <name type="common">Barrett's horny sponge</name>
    <dbReference type="NCBI Taxonomy" id="519541"/>
    <lineage>
        <taxon>Eukaryota</taxon>
        <taxon>Metazoa</taxon>
        <taxon>Porifera</taxon>
        <taxon>Demospongiae</taxon>
        <taxon>Heteroscleromorpha</taxon>
        <taxon>Tetractinellida</taxon>
        <taxon>Astrophorina</taxon>
        <taxon>Geodiidae</taxon>
        <taxon>Geodia</taxon>
    </lineage>
</organism>
<evidence type="ECO:0000256" key="3">
    <source>
        <dbReference type="ARBA" id="ARBA00022598"/>
    </source>
</evidence>
<feature type="binding site" evidence="9">
    <location>
        <position position="140"/>
    </location>
    <ligand>
        <name>L-histidine</name>
        <dbReference type="ChEBI" id="CHEBI:57595"/>
    </ligand>
</feature>
<dbReference type="Pfam" id="PF03129">
    <property type="entry name" value="HGTP_anticodon"/>
    <property type="match status" value="1"/>
</dbReference>
<dbReference type="HAMAP" id="MF_00127">
    <property type="entry name" value="His_tRNA_synth"/>
    <property type="match status" value="1"/>
</dbReference>
<feature type="binding site" evidence="9">
    <location>
        <begin position="92"/>
        <end position="94"/>
    </location>
    <ligand>
        <name>L-histidine</name>
        <dbReference type="ChEBI" id="CHEBI:57595"/>
    </ligand>
</feature>
<accession>A0AA35WJ56</accession>
<dbReference type="SUPFAM" id="SSF55681">
    <property type="entry name" value="Class II aaRS and biotin synthetases"/>
    <property type="match status" value="1"/>
</dbReference>
<dbReference type="GO" id="GO:0005524">
    <property type="term" value="F:ATP binding"/>
    <property type="evidence" value="ECO:0007669"/>
    <property type="project" value="UniProtKB-KW"/>
</dbReference>
<evidence type="ECO:0000256" key="8">
    <source>
        <dbReference type="ARBA" id="ARBA00047639"/>
    </source>
</evidence>
<dbReference type="InterPro" id="IPR033656">
    <property type="entry name" value="HisRS_anticodon"/>
</dbReference>
<dbReference type="CDD" id="cd00773">
    <property type="entry name" value="HisRS-like_core"/>
    <property type="match status" value="1"/>
</dbReference>
<feature type="binding site" evidence="9">
    <location>
        <begin position="292"/>
        <end position="293"/>
    </location>
    <ligand>
        <name>L-histidine</name>
        <dbReference type="ChEBI" id="CHEBI:57595"/>
    </ligand>
</feature>
<dbReference type="NCBIfam" id="TIGR00442">
    <property type="entry name" value="hisS"/>
    <property type="match status" value="1"/>
</dbReference>
<evidence type="ECO:0000313" key="12">
    <source>
        <dbReference type="Proteomes" id="UP001174909"/>
    </source>
</evidence>
<keyword evidence="12" id="KW-1185">Reference proteome</keyword>
<dbReference type="InterPro" id="IPR036621">
    <property type="entry name" value="Anticodon-bd_dom_sf"/>
</dbReference>
<dbReference type="EMBL" id="CASHTH010001466">
    <property type="protein sequence ID" value="CAI8015702.1"/>
    <property type="molecule type" value="Genomic_DNA"/>
</dbReference>
<reference evidence="11" key="1">
    <citation type="submission" date="2023-03" db="EMBL/GenBank/DDBJ databases">
        <authorList>
            <person name="Steffen K."/>
            <person name="Cardenas P."/>
        </authorList>
    </citation>
    <scope>NUCLEOTIDE SEQUENCE</scope>
</reference>
<dbReference type="PANTHER" id="PTHR11476">
    <property type="entry name" value="HISTIDYL-TRNA SYNTHETASE"/>
    <property type="match status" value="1"/>
</dbReference>
<dbReference type="AlphaFoldDB" id="A0AA35WJ56"/>
<keyword evidence="3 11" id="KW-0436">Ligase</keyword>
<dbReference type="InterPro" id="IPR041715">
    <property type="entry name" value="HisRS-like_core"/>
</dbReference>
<dbReference type="GO" id="GO:0004821">
    <property type="term" value="F:histidine-tRNA ligase activity"/>
    <property type="evidence" value="ECO:0007669"/>
    <property type="project" value="UniProtKB-EC"/>
</dbReference>
<dbReference type="CDD" id="cd00859">
    <property type="entry name" value="HisRS_anticodon"/>
    <property type="match status" value="1"/>
</dbReference>
<sequence length="452" mass="49891">MCADRINRITPSPISGFPEWTPAERLLEQRMIDQIRAAFERYGFSPIETPAVERNAVLTAKGGAETERQIYSLTGLHPQSGGDARDYSLHFDLTVPLARYVAQHNNELVFPFRRYQIQKVWRGERPQHGRFREFTQCDIDIVGDGKLSLMADAEIPAVISTVFTSLAIGDFTIRISNRKILTGYLEHLGFDESESSLILREADKIDRQGTGPLLQALDDLPNGNAATSDILVLVQMSGSPADVLCALELIDGGDRFRQGVDELKAVFEHATAFGIADENIAADIGIVRGLDYYTGTIYETRLDDHPQLGSICSGGRYDDLASYFIRKTMPGVGISIGFTRLFSQLLQAGIVKPGSASAAQVLVTVPDESLMSNAIEVASSLRAADVNTEIFFEQARLGRQLRYASRKGFRFAIIPLPEDLEVARIKLRDMDAGEEHTVAMDDLPGEIARHIS</sequence>
<comment type="catalytic activity">
    <reaction evidence="8">
        <text>tRNA(His) + L-histidine + ATP = L-histidyl-tRNA(His) + AMP + diphosphate + H(+)</text>
        <dbReference type="Rhea" id="RHEA:17313"/>
        <dbReference type="Rhea" id="RHEA-COMP:9665"/>
        <dbReference type="Rhea" id="RHEA-COMP:9689"/>
        <dbReference type="ChEBI" id="CHEBI:15378"/>
        <dbReference type="ChEBI" id="CHEBI:30616"/>
        <dbReference type="ChEBI" id="CHEBI:33019"/>
        <dbReference type="ChEBI" id="CHEBI:57595"/>
        <dbReference type="ChEBI" id="CHEBI:78442"/>
        <dbReference type="ChEBI" id="CHEBI:78527"/>
        <dbReference type="ChEBI" id="CHEBI:456215"/>
        <dbReference type="EC" id="6.1.1.21"/>
    </reaction>
</comment>
<gene>
    <name evidence="11" type="ORF">GBAR_LOCUS9686</name>
</gene>
<dbReference type="InterPro" id="IPR006195">
    <property type="entry name" value="aa-tRNA-synth_II"/>
</dbReference>
<dbReference type="EC" id="6.1.1.21" evidence="2"/>
<keyword evidence="6" id="KW-0648">Protein biosynthesis</keyword>
<evidence type="ECO:0000256" key="7">
    <source>
        <dbReference type="ARBA" id="ARBA00023146"/>
    </source>
</evidence>
<dbReference type="InterPro" id="IPR015807">
    <property type="entry name" value="His-tRNA-ligase"/>
</dbReference>
<dbReference type="InterPro" id="IPR004516">
    <property type="entry name" value="HisRS/HisZ"/>
</dbReference>
<protein>
    <recommendedName>
        <fullName evidence="2">histidine--tRNA ligase</fullName>
        <ecNumber evidence="2">6.1.1.21</ecNumber>
    </recommendedName>
</protein>
<dbReference type="GO" id="GO:0006427">
    <property type="term" value="P:histidyl-tRNA aminoacylation"/>
    <property type="evidence" value="ECO:0007669"/>
    <property type="project" value="InterPro"/>
</dbReference>